<reference evidence="3" key="1">
    <citation type="submission" date="2015-01" db="EMBL/GenBank/DDBJ databases">
        <authorList>
            <person name="Aslett A.Martin."/>
            <person name="De Silva Nishadi"/>
        </authorList>
    </citation>
    <scope>NUCLEOTIDE SEQUENCE [LARGE SCALE GENOMIC DNA]</scope>
    <source>
        <strain evidence="3">UMC4404</strain>
    </source>
</reference>
<evidence type="ECO:0000256" key="1">
    <source>
        <dbReference type="SAM" id="Phobius"/>
    </source>
</evidence>
<keyword evidence="1" id="KW-1133">Transmembrane helix</keyword>
<proteinExistence type="predicted"/>
<feature type="transmembrane region" description="Helical" evidence="1">
    <location>
        <begin position="211"/>
        <end position="229"/>
    </location>
</feature>
<sequence>MILKFLKRDFKFGTEKSIKYIIIFIIFVLIPLINYILFSKEYSDIIENFLLPQFGFHENAFKYNVFIITLQVFVLLSYCMYIYDDLFTYNKLILTRYKSKILICITKIVFVIIYNFILIFAVIFTCYITCKVANININNINILIKILISYSIGAISLSLFNLFISMIFNESIGFLITVISISLNLIFETYIFPGGGYITSLIEGRLYGYSITYNIITTIIISILLIKFYKKIDLI</sequence>
<feature type="transmembrane region" description="Helical" evidence="1">
    <location>
        <begin position="171"/>
        <end position="191"/>
    </location>
</feature>
<comment type="caution">
    <text evidence="2">The sequence shown here is derived from an EMBL/GenBank/DDBJ whole genome shotgun (WGS) entry which is preliminary data.</text>
</comment>
<evidence type="ECO:0000313" key="3">
    <source>
        <dbReference type="Proteomes" id="UP000049685"/>
    </source>
</evidence>
<dbReference type="Proteomes" id="UP000049685">
    <property type="component" value="Unassembled WGS sequence"/>
</dbReference>
<accession>A0A9P1KXX1</accession>
<organism evidence="2 3">
    <name type="scientific">Paraclostridium sordellii</name>
    <name type="common">Clostridium sordellii</name>
    <dbReference type="NCBI Taxonomy" id="1505"/>
    <lineage>
        <taxon>Bacteria</taxon>
        <taxon>Bacillati</taxon>
        <taxon>Bacillota</taxon>
        <taxon>Clostridia</taxon>
        <taxon>Peptostreptococcales</taxon>
        <taxon>Peptostreptococcaceae</taxon>
        <taxon>Paraclostridium</taxon>
    </lineage>
</organism>
<name>A0A9P1KXX1_PARSO</name>
<protein>
    <submittedName>
        <fullName evidence="2">ABC-2 family transporter protein</fullName>
    </submittedName>
</protein>
<feature type="transmembrane region" description="Helical" evidence="1">
    <location>
        <begin position="104"/>
        <end position="130"/>
    </location>
</feature>
<feature type="transmembrane region" description="Helical" evidence="1">
    <location>
        <begin position="63"/>
        <end position="83"/>
    </location>
</feature>
<evidence type="ECO:0000313" key="2">
    <source>
        <dbReference type="EMBL" id="CEN31358.1"/>
    </source>
</evidence>
<keyword evidence="1" id="KW-0812">Transmembrane</keyword>
<feature type="transmembrane region" description="Helical" evidence="1">
    <location>
        <begin position="142"/>
        <end position="164"/>
    </location>
</feature>
<gene>
    <name evidence="2" type="ORF">UMC4404_31901</name>
</gene>
<keyword evidence="1" id="KW-0472">Membrane</keyword>
<dbReference type="AlphaFoldDB" id="A0A9P1KXX1"/>
<feature type="transmembrane region" description="Helical" evidence="1">
    <location>
        <begin position="20"/>
        <end position="38"/>
    </location>
</feature>
<dbReference type="EMBL" id="CDNY01000001">
    <property type="protein sequence ID" value="CEN31358.1"/>
    <property type="molecule type" value="Genomic_DNA"/>
</dbReference>